<evidence type="ECO:0000256" key="4">
    <source>
        <dbReference type="RuleBase" id="RU003651"/>
    </source>
</evidence>
<dbReference type="PANTHER" id="PTHR23074:SF17">
    <property type="entry name" value="FIDGETIN-LIKE PROTEIN 1"/>
    <property type="match status" value="1"/>
</dbReference>
<dbReference type="InterPro" id="IPR056224">
    <property type="entry name" value="FIGL1_N"/>
</dbReference>
<comment type="similarity">
    <text evidence="1 4">Belongs to the AAA ATPase family.</text>
</comment>
<evidence type="ECO:0000313" key="7">
    <source>
        <dbReference type="EMBL" id="CAK9867810.1"/>
    </source>
</evidence>
<dbReference type="InterPro" id="IPR003959">
    <property type="entry name" value="ATPase_AAA_core"/>
</dbReference>
<evidence type="ECO:0000256" key="2">
    <source>
        <dbReference type="ARBA" id="ARBA00022741"/>
    </source>
</evidence>
<dbReference type="PANTHER" id="PTHR23074">
    <property type="entry name" value="AAA DOMAIN-CONTAINING"/>
    <property type="match status" value="1"/>
</dbReference>
<evidence type="ECO:0000256" key="1">
    <source>
        <dbReference type="ARBA" id="ARBA00006914"/>
    </source>
</evidence>
<feature type="region of interest" description="Disordered" evidence="5">
    <location>
        <begin position="299"/>
        <end position="326"/>
    </location>
</feature>
<dbReference type="InterPro" id="IPR003960">
    <property type="entry name" value="ATPase_AAA_CS"/>
</dbReference>
<gene>
    <name evidence="7" type="ORF">CSSPJE1EN2_LOCUS10805</name>
</gene>
<accession>A0ABP1AZU9</accession>
<dbReference type="InterPro" id="IPR050304">
    <property type="entry name" value="MT-severing_AAA_ATPase"/>
</dbReference>
<dbReference type="SMART" id="SM00382">
    <property type="entry name" value="AAA"/>
    <property type="match status" value="1"/>
</dbReference>
<keyword evidence="8" id="KW-1185">Reference proteome</keyword>
<protein>
    <recommendedName>
        <fullName evidence="6">AAA+ ATPase domain-containing protein</fullName>
    </recommendedName>
</protein>
<proteinExistence type="inferred from homology"/>
<dbReference type="InterPro" id="IPR041569">
    <property type="entry name" value="AAA_lid_3"/>
</dbReference>
<dbReference type="SUPFAM" id="SSF52540">
    <property type="entry name" value="P-loop containing nucleoside triphosphate hydrolases"/>
    <property type="match status" value="1"/>
</dbReference>
<feature type="domain" description="AAA+ ATPase" evidence="6">
    <location>
        <begin position="404"/>
        <end position="540"/>
    </location>
</feature>
<dbReference type="InterPro" id="IPR003593">
    <property type="entry name" value="AAA+_ATPase"/>
</dbReference>
<evidence type="ECO:0000256" key="5">
    <source>
        <dbReference type="SAM" id="MobiDB-lite"/>
    </source>
</evidence>
<organism evidence="7 8">
    <name type="scientific">Sphagnum jensenii</name>
    <dbReference type="NCBI Taxonomy" id="128206"/>
    <lineage>
        <taxon>Eukaryota</taxon>
        <taxon>Viridiplantae</taxon>
        <taxon>Streptophyta</taxon>
        <taxon>Embryophyta</taxon>
        <taxon>Bryophyta</taxon>
        <taxon>Sphagnophytina</taxon>
        <taxon>Sphagnopsida</taxon>
        <taxon>Sphagnales</taxon>
        <taxon>Sphagnaceae</taxon>
        <taxon>Sphagnum</taxon>
    </lineage>
</organism>
<reference evidence="7" key="1">
    <citation type="submission" date="2024-03" db="EMBL/GenBank/DDBJ databases">
        <authorList>
            <consortium name="ELIXIR-Norway"/>
            <consortium name="Elixir Norway"/>
        </authorList>
    </citation>
    <scope>NUCLEOTIDE SEQUENCE</scope>
</reference>
<dbReference type="Pfam" id="PF24347">
    <property type="entry name" value="FIGL1_N"/>
    <property type="match status" value="1"/>
</dbReference>
<dbReference type="Pfam" id="PF17862">
    <property type="entry name" value="AAA_lid_3"/>
    <property type="match status" value="1"/>
</dbReference>
<evidence type="ECO:0000256" key="3">
    <source>
        <dbReference type="ARBA" id="ARBA00022840"/>
    </source>
</evidence>
<name>A0ABP1AZU9_9BRYO</name>
<dbReference type="Proteomes" id="UP001497522">
    <property type="component" value="Chromosome 17"/>
</dbReference>
<feature type="region of interest" description="Disordered" evidence="5">
    <location>
        <begin position="216"/>
        <end position="242"/>
    </location>
</feature>
<dbReference type="PROSITE" id="PS00674">
    <property type="entry name" value="AAA"/>
    <property type="match status" value="1"/>
</dbReference>
<dbReference type="Pfam" id="PF00004">
    <property type="entry name" value="AAA"/>
    <property type="match status" value="1"/>
</dbReference>
<dbReference type="Gene3D" id="3.40.50.300">
    <property type="entry name" value="P-loop containing nucleotide triphosphate hydrolases"/>
    <property type="match status" value="1"/>
</dbReference>
<keyword evidence="2 4" id="KW-0547">Nucleotide-binding</keyword>
<dbReference type="InterPro" id="IPR027417">
    <property type="entry name" value="P-loop_NTPase"/>
</dbReference>
<dbReference type="InterPro" id="IPR015415">
    <property type="entry name" value="Spast_Vps4_C"/>
</dbReference>
<dbReference type="EMBL" id="OZ023718">
    <property type="protein sequence ID" value="CAK9867810.1"/>
    <property type="molecule type" value="Genomic_DNA"/>
</dbReference>
<evidence type="ECO:0000313" key="8">
    <source>
        <dbReference type="Proteomes" id="UP001497522"/>
    </source>
</evidence>
<keyword evidence="3 4" id="KW-0067">ATP-binding</keyword>
<feature type="compositionally biased region" description="Low complexity" evidence="5">
    <location>
        <begin position="302"/>
        <end position="315"/>
    </location>
</feature>
<sequence length="660" mass="71496">MVSSPTSSSNPFSIAWGLEKKVKRLNSLLFGVDLAFSKGDTDTALGLGLRLLGFLESQCQTAEDVVYVEPIQRKVLQKLNLATLVDRRQALEQAKTPADFKFKQHRPIDIEKIKASKYYMVVLNWSKGNKEGETTMSSQSTLMHSPLSGILKILMHLMLQALRITKNTSISSVPAASLRTAGDANYHGVCESGRVATKPGQSLTQSKIMSLYSNASHKAVEPTKGQTGKEIGSDEDAAEAPPTSFVTASHKLAIDALKKNGCPSSLYQGSFTSSGPPQTGLVKTLGMSRRGVRGSFVPPVRGANGSSSGSAVATAHTQGGTDNGYEESTRKCIELLAGPDGKLPDRLQNLEPRLLEHVSNEIMDQDPAVHWDDIAGLEHAKKCVTEMVIWPLLRPDIFQGCRAPGRGLLLFGPPGTGKTMIGKAIAGEARATFFSISASSLTSKWIGEGEKLVRALFGVASCRQPAVIFIDEIDSLLSQRKAEGEHESSRRIKTQFLIEMEGCGSGTEQILLIGATNRPQELDEAVRRRLSKRLYIPLPSSAARAWIVRNLLGKDGLLSLTDAEIESICTSTDGYSASDMKNLVKEASMGPLREALMQGREIGNISKDEMRPISVQDFMTALQQVRPSVSESEVGVYQDWNRQFGSLATETNSQSNLSAI</sequence>
<evidence type="ECO:0000259" key="6">
    <source>
        <dbReference type="SMART" id="SM00382"/>
    </source>
</evidence>
<dbReference type="Pfam" id="PF09336">
    <property type="entry name" value="Vps4_C"/>
    <property type="match status" value="1"/>
</dbReference>
<dbReference type="Gene3D" id="1.10.8.60">
    <property type="match status" value="1"/>
</dbReference>